<reference evidence="2 3" key="1">
    <citation type="journal article" date="2019" name="Nat. Microbiol.">
        <title>Mediterranean grassland soil C-N compound turnover is dependent on rainfall and depth, and is mediated by genomically divergent microorganisms.</title>
        <authorList>
            <person name="Diamond S."/>
            <person name="Andeer P.F."/>
            <person name="Li Z."/>
            <person name="Crits-Christoph A."/>
            <person name="Burstein D."/>
            <person name="Anantharaman K."/>
            <person name="Lane K.R."/>
            <person name="Thomas B.C."/>
            <person name="Pan C."/>
            <person name="Northen T.R."/>
            <person name="Banfield J.F."/>
        </authorList>
    </citation>
    <scope>NUCLEOTIDE SEQUENCE [LARGE SCALE GENOMIC DNA]</scope>
    <source>
        <strain evidence="2">NP_3</strain>
    </source>
</reference>
<dbReference type="Gene3D" id="3.10.180.10">
    <property type="entry name" value="2,3-Dihydroxybiphenyl 1,2-Dioxygenase, domain 1"/>
    <property type="match status" value="1"/>
</dbReference>
<dbReference type="GO" id="GO:0051213">
    <property type="term" value="F:dioxygenase activity"/>
    <property type="evidence" value="ECO:0007669"/>
    <property type="project" value="UniProtKB-KW"/>
</dbReference>
<dbReference type="AlphaFoldDB" id="A0A537K851"/>
<dbReference type="PANTHER" id="PTHR41294">
    <property type="entry name" value="CADMIUM-INDUCED PROTEIN CADI"/>
    <property type="match status" value="1"/>
</dbReference>
<keyword evidence="2" id="KW-0223">Dioxygenase</keyword>
<evidence type="ECO:0000259" key="1">
    <source>
        <dbReference type="PROSITE" id="PS51819"/>
    </source>
</evidence>
<sequence>MKRLHVHVSVKDLDRSIRFYSELFAAAPTVRKPDYAKWMLEDPRVNFAISQRDGKPGVQHLGIQVEDRAELEEVYGRLERAEGPVIEEGETTCCYAQSEKSWVDDPQGIQWETFLTTGESTVYGRDEIRPKSAQRAELSCCGPSCCPPKTL</sequence>
<accession>A0A537K851</accession>
<evidence type="ECO:0000313" key="2">
    <source>
        <dbReference type="EMBL" id="TMI91696.1"/>
    </source>
</evidence>
<comment type="caution">
    <text evidence="2">The sequence shown here is derived from an EMBL/GenBank/DDBJ whole genome shotgun (WGS) entry which is preliminary data.</text>
</comment>
<dbReference type="InterPro" id="IPR029068">
    <property type="entry name" value="Glyas_Bleomycin-R_OHBP_Dase"/>
</dbReference>
<organism evidence="2 3">
    <name type="scientific">Candidatus Segetimicrobium genomatis</name>
    <dbReference type="NCBI Taxonomy" id="2569760"/>
    <lineage>
        <taxon>Bacteria</taxon>
        <taxon>Bacillati</taxon>
        <taxon>Candidatus Sysuimicrobiota</taxon>
        <taxon>Candidatus Sysuimicrobiia</taxon>
        <taxon>Candidatus Sysuimicrobiales</taxon>
        <taxon>Candidatus Segetimicrobiaceae</taxon>
        <taxon>Candidatus Segetimicrobium</taxon>
    </lineage>
</organism>
<protein>
    <submittedName>
        <fullName evidence="2">Glyoxalase/bleomycin resistance/dioxygenase family protein</fullName>
    </submittedName>
</protein>
<dbReference type="InterPro" id="IPR049789">
    <property type="entry name" value="ArsI/CadI-like"/>
</dbReference>
<name>A0A537K851_9BACT</name>
<keyword evidence="2" id="KW-0560">Oxidoreductase</keyword>
<evidence type="ECO:0000313" key="3">
    <source>
        <dbReference type="Proteomes" id="UP000318509"/>
    </source>
</evidence>
<dbReference type="InterPro" id="IPR052393">
    <property type="entry name" value="Cadmium-induced_rsp"/>
</dbReference>
<dbReference type="GO" id="GO:0046686">
    <property type="term" value="P:response to cadmium ion"/>
    <property type="evidence" value="ECO:0007669"/>
    <property type="project" value="TreeGrafter"/>
</dbReference>
<gene>
    <name evidence="2" type="ORF">E6H00_03520</name>
</gene>
<dbReference type="EMBL" id="VBAK01000085">
    <property type="protein sequence ID" value="TMI91696.1"/>
    <property type="molecule type" value="Genomic_DNA"/>
</dbReference>
<dbReference type="SUPFAM" id="SSF54593">
    <property type="entry name" value="Glyoxalase/Bleomycin resistance protein/Dihydroxybiphenyl dioxygenase"/>
    <property type="match status" value="1"/>
</dbReference>
<dbReference type="InterPro" id="IPR037523">
    <property type="entry name" value="VOC_core"/>
</dbReference>
<dbReference type="InterPro" id="IPR004360">
    <property type="entry name" value="Glyas_Fos-R_dOase_dom"/>
</dbReference>
<dbReference type="PANTHER" id="PTHR41294:SF1">
    <property type="entry name" value="CADMIUM-INDUCED PROTEIN CADI"/>
    <property type="match status" value="1"/>
</dbReference>
<dbReference type="Pfam" id="PF00903">
    <property type="entry name" value="Glyoxalase"/>
    <property type="match status" value="1"/>
</dbReference>
<feature type="domain" description="VOC" evidence="1">
    <location>
        <begin position="2"/>
        <end position="116"/>
    </location>
</feature>
<proteinExistence type="predicted"/>
<dbReference type="Proteomes" id="UP000318509">
    <property type="component" value="Unassembled WGS sequence"/>
</dbReference>
<dbReference type="PROSITE" id="PS51819">
    <property type="entry name" value="VOC"/>
    <property type="match status" value="1"/>
</dbReference>
<dbReference type="NCBIfam" id="NF041414">
    <property type="entry name" value="ArsI_CadI_VOC"/>
    <property type="match status" value="1"/>
</dbReference>